<evidence type="ECO:0000256" key="1">
    <source>
        <dbReference type="SAM" id="MobiDB-lite"/>
    </source>
</evidence>
<accession>A0AAV0PDB4</accession>
<evidence type="ECO:0000313" key="2">
    <source>
        <dbReference type="EMBL" id="CAI0468296.1"/>
    </source>
</evidence>
<gene>
    <name evidence="2" type="ORF">LITE_LOCUS37747</name>
</gene>
<feature type="region of interest" description="Disordered" evidence="1">
    <location>
        <begin position="51"/>
        <end position="84"/>
    </location>
</feature>
<protein>
    <submittedName>
        <fullName evidence="2">Uncharacterized protein</fullName>
    </submittedName>
</protein>
<name>A0AAV0PDB4_9ROSI</name>
<reference evidence="2" key="1">
    <citation type="submission" date="2022-08" db="EMBL/GenBank/DDBJ databases">
        <authorList>
            <person name="Gutierrez-Valencia J."/>
        </authorList>
    </citation>
    <scope>NUCLEOTIDE SEQUENCE</scope>
</reference>
<keyword evidence="3" id="KW-1185">Reference proteome</keyword>
<sequence length="108" mass="11484">MGNCCRKSVSSTAVWADDDWETLGDDNHKMVLFDADAGEDHHGVVGVRRQGPAAAAGGGVGEGGEDKSVEEGAGGADVESRDARLVVRTDSGEADQFRRRRRLVCRRG</sequence>
<comment type="caution">
    <text evidence="2">The sequence shown here is derived from an EMBL/GenBank/DDBJ whole genome shotgun (WGS) entry which is preliminary data.</text>
</comment>
<dbReference type="Proteomes" id="UP001154282">
    <property type="component" value="Unassembled WGS sequence"/>
</dbReference>
<dbReference type="EMBL" id="CAMGYJ010000008">
    <property type="protein sequence ID" value="CAI0468296.1"/>
    <property type="molecule type" value="Genomic_DNA"/>
</dbReference>
<organism evidence="2 3">
    <name type="scientific">Linum tenue</name>
    <dbReference type="NCBI Taxonomy" id="586396"/>
    <lineage>
        <taxon>Eukaryota</taxon>
        <taxon>Viridiplantae</taxon>
        <taxon>Streptophyta</taxon>
        <taxon>Embryophyta</taxon>
        <taxon>Tracheophyta</taxon>
        <taxon>Spermatophyta</taxon>
        <taxon>Magnoliopsida</taxon>
        <taxon>eudicotyledons</taxon>
        <taxon>Gunneridae</taxon>
        <taxon>Pentapetalae</taxon>
        <taxon>rosids</taxon>
        <taxon>fabids</taxon>
        <taxon>Malpighiales</taxon>
        <taxon>Linaceae</taxon>
        <taxon>Linum</taxon>
    </lineage>
</organism>
<dbReference type="AlphaFoldDB" id="A0AAV0PDB4"/>
<evidence type="ECO:0000313" key="3">
    <source>
        <dbReference type="Proteomes" id="UP001154282"/>
    </source>
</evidence>
<proteinExistence type="predicted"/>